<feature type="region of interest" description="Disordered" evidence="8">
    <location>
        <begin position="251"/>
        <end position="381"/>
    </location>
</feature>
<dbReference type="SUPFAM" id="SSF103473">
    <property type="entry name" value="MFS general substrate transporter"/>
    <property type="match status" value="1"/>
</dbReference>
<evidence type="ECO:0000256" key="4">
    <source>
        <dbReference type="ARBA" id="ARBA00022692"/>
    </source>
</evidence>
<feature type="transmembrane region" description="Helical" evidence="9">
    <location>
        <begin position="145"/>
        <end position="167"/>
    </location>
</feature>
<feature type="transmembrane region" description="Helical" evidence="9">
    <location>
        <begin position="524"/>
        <end position="543"/>
    </location>
</feature>
<dbReference type="PANTHER" id="PTHR20772">
    <property type="entry name" value="PROTEIN FMP42"/>
    <property type="match status" value="1"/>
</dbReference>
<dbReference type="Gene3D" id="1.20.1250.20">
    <property type="entry name" value="MFS general substrate transporter like domains"/>
    <property type="match status" value="1"/>
</dbReference>
<dbReference type="EMBL" id="CAACVS010000016">
    <property type="protein sequence ID" value="VEU34012.1"/>
    <property type="molecule type" value="Genomic_DNA"/>
</dbReference>
<feature type="transmembrane region" description="Helical" evidence="9">
    <location>
        <begin position="393"/>
        <end position="411"/>
    </location>
</feature>
<feature type="transmembrane region" description="Helical" evidence="9">
    <location>
        <begin position="457"/>
        <end position="478"/>
    </location>
</feature>
<evidence type="ECO:0000256" key="6">
    <source>
        <dbReference type="ARBA" id="ARBA00022989"/>
    </source>
</evidence>
<organism evidence="10 11">
    <name type="scientific">Pseudo-nitzschia multistriata</name>
    <dbReference type="NCBI Taxonomy" id="183589"/>
    <lineage>
        <taxon>Eukaryota</taxon>
        <taxon>Sar</taxon>
        <taxon>Stramenopiles</taxon>
        <taxon>Ochrophyta</taxon>
        <taxon>Bacillariophyta</taxon>
        <taxon>Bacillariophyceae</taxon>
        <taxon>Bacillariophycidae</taxon>
        <taxon>Bacillariales</taxon>
        <taxon>Bacillariaceae</taxon>
        <taxon>Pseudo-nitzschia</taxon>
    </lineage>
</organism>
<feature type="transmembrane region" description="Helical" evidence="9">
    <location>
        <begin position="555"/>
        <end position="575"/>
    </location>
</feature>
<protein>
    <recommendedName>
        <fullName evidence="12">Major facilitator superfamily (MFS) profile domain-containing protein</fullName>
    </recommendedName>
</protein>
<evidence type="ECO:0000256" key="3">
    <source>
        <dbReference type="ARBA" id="ARBA00022448"/>
    </source>
</evidence>
<keyword evidence="3" id="KW-0813">Transport</keyword>
<dbReference type="AlphaFoldDB" id="A0A448YW28"/>
<comment type="similarity">
    <text evidence="2">Belongs to the SLC43A transporter (TC 2.A.1.44) family.</text>
</comment>
<comment type="subcellular location">
    <subcellularLocation>
        <location evidence="1">Membrane</location>
        <topology evidence="1">Multi-pass membrane protein</topology>
    </subcellularLocation>
</comment>
<accession>A0A448YW28</accession>
<dbReference type="Proteomes" id="UP000291116">
    <property type="component" value="Unassembled WGS sequence"/>
</dbReference>
<evidence type="ECO:0000256" key="5">
    <source>
        <dbReference type="ARBA" id="ARBA00022970"/>
    </source>
</evidence>
<evidence type="ECO:0000256" key="2">
    <source>
        <dbReference type="ARBA" id="ARBA00006595"/>
    </source>
</evidence>
<feature type="transmembrane region" description="Helical" evidence="9">
    <location>
        <begin position="211"/>
        <end position="237"/>
    </location>
</feature>
<name>A0A448YW28_9STRA</name>
<feature type="transmembrane region" description="Helical" evidence="9">
    <location>
        <begin position="113"/>
        <end position="133"/>
    </location>
</feature>
<feature type="transmembrane region" description="Helical" evidence="9">
    <location>
        <begin position="23"/>
        <end position="43"/>
    </location>
</feature>
<gene>
    <name evidence="10" type="ORF">PSNMU_V1.4_AUG-EV-PASAV3_0006020</name>
</gene>
<evidence type="ECO:0000313" key="11">
    <source>
        <dbReference type="Proteomes" id="UP000291116"/>
    </source>
</evidence>
<evidence type="ECO:0000256" key="7">
    <source>
        <dbReference type="ARBA" id="ARBA00023136"/>
    </source>
</evidence>
<evidence type="ECO:0000313" key="10">
    <source>
        <dbReference type="EMBL" id="VEU34012.1"/>
    </source>
</evidence>
<sequence>MPTVASTARTPCTRAYANTYRRWVLLSLALVVVSVSSGLVYGWPALRGKLLEVAAATTDGENESHDDSRAPAPGGLTEKRLAAVYTLGSWSTQGGRFFLGLARDRFGTRATTAFSLVACAAGSIGVGVVFRWLQQQRQQQQQGSGAVWLLAASLFAIGLGSGGQLCLQPVAGLFPRHTGVVLSTLSGAFQISGLGFLVLTRGGEGLGYRSFGIFAGCLLGLAVVSVLLLPATGTFVVPLQRTNSDKDFAEAEGDADVGGLQGEVEGEGENWLDGKNETEHTNKDSGKVKGKRGHVDREKAKSDCDRDNKVGSRLEDDGEDAPGNGLEQLEDDGGKVEVVSTKTNEPGTDPESGFASEGHPAAADVDDESDDGDSSRHGPETTTALQQMATAEYVLLCAWFSVTIVPMQYYIGVIGLRLEAMGDDTGFYTDLFAYCFAGAAATAPLAGWIADRFGLGIAQALATLLVASSVAVLAMGGAEGAAPGCCPLGGAVSVAGLSAYGIGRMGVFGLYFTNCGKRFGYANYGTLAGLGLLLSAIASLLQYPLIARTAAGNHVAVMVGLVGALLLQAPYFVWLHGREKTEIRQEH</sequence>
<feature type="compositionally biased region" description="Basic and acidic residues" evidence="8">
    <location>
        <begin position="272"/>
        <end position="315"/>
    </location>
</feature>
<evidence type="ECO:0000256" key="1">
    <source>
        <dbReference type="ARBA" id="ARBA00004141"/>
    </source>
</evidence>
<evidence type="ECO:0000256" key="9">
    <source>
        <dbReference type="SAM" id="Phobius"/>
    </source>
</evidence>
<feature type="transmembrane region" description="Helical" evidence="9">
    <location>
        <begin position="179"/>
        <end position="199"/>
    </location>
</feature>
<evidence type="ECO:0008006" key="12">
    <source>
        <dbReference type="Google" id="ProtNLM"/>
    </source>
</evidence>
<dbReference type="PANTHER" id="PTHR20772:SF2">
    <property type="entry name" value="PROTEIN FMP42"/>
    <property type="match status" value="1"/>
</dbReference>
<proteinExistence type="inferred from homology"/>
<feature type="transmembrane region" description="Helical" evidence="9">
    <location>
        <begin position="490"/>
        <end position="512"/>
    </location>
</feature>
<evidence type="ECO:0000256" key="8">
    <source>
        <dbReference type="SAM" id="MobiDB-lite"/>
    </source>
</evidence>
<reference evidence="10 11" key="1">
    <citation type="submission" date="2019-01" db="EMBL/GenBank/DDBJ databases">
        <authorList>
            <person name="Ferrante I. M."/>
        </authorList>
    </citation>
    <scope>NUCLEOTIDE SEQUENCE [LARGE SCALE GENOMIC DNA]</scope>
    <source>
        <strain evidence="10 11">B856</strain>
    </source>
</reference>
<dbReference type="GO" id="GO:0006865">
    <property type="term" value="P:amino acid transport"/>
    <property type="evidence" value="ECO:0007669"/>
    <property type="project" value="UniProtKB-KW"/>
</dbReference>
<keyword evidence="6 9" id="KW-1133">Transmembrane helix</keyword>
<keyword evidence="4 9" id="KW-0812">Transmembrane</keyword>
<dbReference type="InterPro" id="IPR052599">
    <property type="entry name" value="SLC43A_AATransporter"/>
</dbReference>
<feature type="transmembrane region" description="Helical" evidence="9">
    <location>
        <begin position="431"/>
        <end position="450"/>
    </location>
</feature>
<dbReference type="GO" id="GO:0016020">
    <property type="term" value="C:membrane"/>
    <property type="evidence" value="ECO:0007669"/>
    <property type="project" value="UniProtKB-SubCell"/>
</dbReference>
<dbReference type="InterPro" id="IPR036259">
    <property type="entry name" value="MFS_trans_sf"/>
</dbReference>
<keyword evidence="7 9" id="KW-0472">Membrane</keyword>
<keyword evidence="5" id="KW-0029">Amino-acid transport</keyword>
<keyword evidence="11" id="KW-1185">Reference proteome</keyword>
<dbReference type="OrthoDB" id="330047at2759"/>